<dbReference type="InterPro" id="IPR015915">
    <property type="entry name" value="Kelch-typ_b-propeller"/>
</dbReference>
<evidence type="ECO:0000256" key="1">
    <source>
        <dbReference type="SAM" id="MobiDB-lite"/>
    </source>
</evidence>
<dbReference type="Gene3D" id="2.120.10.80">
    <property type="entry name" value="Kelch-type beta propeller"/>
    <property type="match status" value="1"/>
</dbReference>
<dbReference type="SUPFAM" id="SSF117281">
    <property type="entry name" value="Kelch motif"/>
    <property type="match status" value="1"/>
</dbReference>
<feature type="compositionally biased region" description="Basic and acidic residues" evidence="1">
    <location>
        <begin position="96"/>
        <end position="131"/>
    </location>
</feature>
<accession>A0ABR2S8W8</accession>
<sequence length="474" mass="54485">MAAAAGVVIVSTVTTGSCSDSMSSFLDGDGDGWKKNDCSQSCDSARSSDRIPQQLVSEPDLGVYIYLPYSLLVATKSGSSIIRNRDVIFVEDKLQREEENDDTVKEKPEAIQVEKEFEQRDSFEAEPAHEEPEPENSEAPTTRQSDRVRRCPNWHSDYVMEGNVAYCLLTEDVAILLDPATVFRNMDLGRAEGKEQDEMDSTTESSDDDNDLFIDIKLKYIYILGGYGDYRDGDPMDVYFCDVSTLPEFYDGNYEWQWQQGPSLNSCKIHHVVFSLMGYIYIFSDSYVFYDSDDDDDDDGRYVSDHFEVLKDGSCRWEVLPPPSPLYVLLRWNRYSITQFSQGTFKINNKMVVINREENGLFDGISQMRGFCSQFFQTCDGTKQLEIYKEPDWHLFQMKDRKFCFIALYQDNLEFFLMPRAQVGTFGLEECEEDSKHLKLGKSWFRVTDMKFKDTVLLSSSDEMAFPYKCCSTT</sequence>
<name>A0ABR2S8W8_9ROSI</name>
<evidence type="ECO:0000313" key="3">
    <source>
        <dbReference type="Proteomes" id="UP001396334"/>
    </source>
</evidence>
<dbReference type="Proteomes" id="UP001396334">
    <property type="component" value="Unassembled WGS sequence"/>
</dbReference>
<keyword evidence="3" id="KW-1185">Reference proteome</keyword>
<comment type="caution">
    <text evidence="2">The sequence shown here is derived from an EMBL/GenBank/DDBJ whole genome shotgun (WGS) entry which is preliminary data.</text>
</comment>
<proteinExistence type="predicted"/>
<dbReference type="EMBL" id="JBBPBN010000016">
    <property type="protein sequence ID" value="KAK9021560.1"/>
    <property type="molecule type" value="Genomic_DNA"/>
</dbReference>
<gene>
    <name evidence="2" type="ORF">V6N11_011543</name>
</gene>
<reference evidence="2 3" key="1">
    <citation type="journal article" date="2024" name="G3 (Bethesda)">
        <title>Genome assembly of Hibiscus sabdariffa L. provides insights into metabolisms of medicinal natural products.</title>
        <authorList>
            <person name="Kim T."/>
        </authorList>
    </citation>
    <scope>NUCLEOTIDE SEQUENCE [LARGE SCALE GENOMIC DNA]</scope>
    <source>
        <strain evidence="2">TK-2024</strain>
        <tissue evidence="2">Old leaves</tissue>
    </source>
</reference>
<feature type="region of interest" description="Disordered" evidence="1">
    <location>
        <begin position="96"/>
        <end position="148"/>
    </location>
</feature>
<organism evidence="2 3">
    <name type="scientific">Hibiscus sabdariffa</name>
    <name type="common">roselle</name>
    <dbReference type="NCBI Taxonomy" id="183260"/>
    <lineage>
        <taxon>Eukaryota</taxon>
        <taxon>Viridiplantae</taxon>
        <taxon>Streptophyta</taxon>
        <taxon>Embryophyta</taxon>
        <taxon>Tracheophyta</taxon>
        <taxon>Spermatophyta</taxon>
        <taxon>Magnoliopsida</taxon>
        <taxon>eudicotyledons</taxon>
        <taxon>Gunneridae</taxon>
        <taxon>Pentapetalae</taxon>
        <taxon>rosids</taxon>
        <taxon>malvids</taxon>
        <taxon>Malvales</taxon>
        <taxon>Malvaceae</taxon>
        <taxon>Malvoideae</taxon>
        <taxon>Hibiscus</taxon>
    </lineage>
</organism>
<protein>
    <submittedName>
        <fullName evidence="2">Uncharacterized protein</fullName>
    </submittedName>
</protein>
<evidence type="ECO:0000313" key="2">
    <source>
        <dbReference type="EMBL" id="KAK9021560.1"/>
    </source>
</evidence>